<keyword evidence="3" id="KW-1185">Reference proteome</keyword>
<dbReference type="AlphaFoldDB" id="A0A9P7EBE5"/>
<feature type="region of interest" description="Disordered" evidence="1">
    <location>
        <begin position="219"/>
        <end position="286"/>
    </location>
</feature>
<feature type="compositionally biased region" description="Low complexity" evidence="1">
    <location>
        <begin position="254"/>
        <end position="281"/>
    </location>
</feature>
<evidence type="ECO:0000256" key="1">
    <source>
        <dbReference type="SAM" id="MobiDB-lite"/>
    </source>
</evidence>
<comment type="caution">
    <text evidence="2">The sequence shown here is derived from an EMBL/GenBank/DDBJ whole genome shotgun (WGS) entry which is preliminary data.</text>
</comment>
<proteinExistence type="predicted"/>
<dbReference type="OrthoDB" id="6359816at2759"/>
<dbReference type="RefSeq" id="XP_041192815.1">
    <property type="nucleotide sequence ID" value="XM_041342414.1"/>
</dbReference>
<reference evidence="2" key="1">
    <citation type="journal article" date="2020" name="New Phytol.">
        <title>Comparative genomics reveals dynamic genome evolution in host specialist ectomycorrhizal fungi.</title>
        <authorList>
            <person name="Lofgren L.A."/>
            <person name="Nguyen N.H."/>
            <person name="Vilgalys R."/>
            <person name="Ruytinx J."/>
            <person name="Liao H.L."/>
            <person name="Branco S."/>
            <person name="Kuo A."/>
            <person name="LaButti K."/>
            <person name="Lipzen A."/>
            <person name="Andreopoulos W."/>
            <person name="Pangilinan J."/>
            <person name="Riley R."/>
            <person name="Hundley H."/>
            <person name="Na H."/>
            <person name="Barry K."/>
            <person name="Grigoriev I.V."/>
            <person name="Stajich J.E."/>
            <person name="Kennedy P.G."/>
        </authorList>
    </citation>
    <scope>NUCLEOTIDE SEQUENCE</scope>
    <source>
        <strain evidence="2">MN1</strain>
    </source>
</reference>
<gene>
    <name evidence="2" type="ORF">BJ212DRAFT_1587729</name>
</gene>
<organism evidence="2 3">
    <name type="scientific">Suillus subaureus</name>
    <dbReference type="NCBI Taxonomy" id="48587"/>
    <lineage>
        <taxon>Eukaryota</taxon>
        <taxon>Fungi</taxon>
        <taxon>Dikarya</taxon>
        <taxon>Basidiomycota</taxon>
        <taxon>Agaricomycotina</taxon>
        <taxon>Agaricomycetes</taxon>
        <taxon>Agaricomycetidae</taxon>
        <taxon>Boletales</taxon>
        <taxon>Suillineae</taxon>
        <taxon>Suillaceae</taxon>
        <taxon>Suillus</taxon>
    </lineage>
</organism>
<feature type="compositionally biased region" description="Basic residues" evidence="1">
    <location>
        <begin position="228"/>
        <end position="239"/>
    </location>
</feature>
<protein>
    <submittedName>
        <fullName evidence="2">Uncharacterized protein</fullName>
    </submittedName>
</protein>
<sequence length="473" mass="52540">MQRVSDSVTSIFRLETKDERLATCLQGGSTIVYSEKFGLGWRFGLQYTKGGWAFAKVKVYLDHTHCSSATDAATVTVCLKDSDGSGSPAEVPSFDSRTVSVADFGHGPPALLGSFSPSTIVAHPYMWFTVTTKANFAPVIADPLINTASALRLSMNSGEFVDTKYYVMSKRKTWRSSGETRFVYANNTVLDHGIDAGALMWDAEQYDYGFDSDIEEEEVKEKEEVKQKQKQKPNWKQKPKGKEQGAPSQPPPYRYSQSYSPGAASSEFDASDTTSDSSASSSDDDADFSWTEWAATRPPGSCSTDTLKAEPLPQPFSSTQKMVLVRNTAYATWASYVYYCYTGQVSFHPLKSKDPLSRRNNTTQTLRCSPKSMYRLAIKLKNARLEALAFQAIKSSLSQSNILDEAFSWFTAQYPDIRNMELELLIKFRSAPEVSNRLEKILESVSRGERPYAHAMLHAFLASLTRQGPGGTQ</sequence>
<name>A0A9P7EBE5_9AGAM</name>
<dbReference type="EMBL" id="JABBWG010000017">
    <property type="protein sequence ID" value="KAG1816009.1"/>
    <property type="molecule type" value="Genomic_DNA"/>
</dbReference>
<dbReference type="Proteomes" id="UP000807769">
    <property type="component" value="Unassembled WGS sequence"/>
</dbReference>
<evidence type="ECO:0000313" key="3">
    <source>
        <dbReference type="Proteomes" id="UP000807769"/>
    </source>
</evidence>
<accession>A0A9P7EBE5</accession>
<dbReference type="GeneID" id="64636430"/>
<evidence type="ECO:0000313" key="2">
    <source>
        <dbReference type="EMBL" id="KAG1816009.1"/>
    </source>
</evidence>